<reference evidence="2 3" key="2">
    <citation type="journal article" date="2013" name="Genome Biol. Evol.">
        <title>Genome sequencing of Giardia lamblia genotypes A2 and B isolates (DH and GS) and comparative analysis with the genomes of genotypes A1 and E (WB and Pig).</title>
        <authorList>
            <person name="Adam R.D."/>
            <person name="Dahlstrom E.W."/>
            <person name="Martens C.A."/>
            <person name="Bruno D.P."/>
            <person name="Barbian K.D."/>
            <person name="Ricklefs S.M."/>
            <person name="Hernandez M.M."/>
            <person name="Narla N.P."/>
            <person name="Patel R.B."/>
            <person name="Porcella S.F."/>
            <person name="Nash T.E."/>
        </authorList>
    </citation>
    <scope>NUCLEOTIDE SEQUENCE [LARGE SCALE GENOMIC DNA]</scope>
    <source>
        <strain evidence="2 3">GS</strain>
    </source>
</reference>
<sequence>VHHPLSVLMIDQYAVITVVSFCTDLTKEPLLFASHASRGLSTDRVSGSCLTVQESSSTPPSVVVGSWPHSRGMATHFGLTGARSDYDGGLSSRILNYASYTNLSAETSTPDGASRLRPRQGHRPITILTVRG</sequence>
<dbReference type="EMBL" id="AHHH01000223">
    <property type="protein sequence ID" value="ESU40450.1"/>
    <property type="molecule type" value="Genomic_DNA"/>
</dbReference>
<dbReference type="GO" id="GO:0030246">
    <property type="term" value="F:carbohydrate binding"/>
    <property type="evidence" value="ECO:0007669"/>
    <property type="project" value="UniProtKB-KW"/>
</dbReference>
<keyword evidence="2" id="KW-0430">Lectin</keyword>
<protein>
    <submittedName>
        <fullName evidence="2">50kDa lectin</fullName>
    </submittedName>
</protein>
<proteinExistence type="predicted"/>
<comment type="caution">
    <text evidence="2">The sequence shown here is derived from an EMBL/GenBank/DDBJ whole genome shotgun (WGS) entry which is preliminary data.</text>
</comment>
<accession>V6TTV5</accession>
<evidence type="ECO:0000313" key="3">
    <source>
        <dbReference type="Proteomes" id="UP000018040"/>
    </source>
</evidence>
<gene>
    <name evidence="2" type="ORF">GSB_151259</name>
</gene>
<dbReference type="VEuPathDB" id="GiardiaDB:QR46_4976"/>
<name>V6TTV5_GIAIN</name>
<dbReference type="AlphaFoldDB" id="V6TTV5"/>
<dbReference type="Proteomes" id="UP000018040">
    <property type="component" value="Unassembled WGS sequence"/>
</dbReference>
<organism evidence="2 3">
    <name type="scientific">Giardia intestinalis</name>
    <name type="common">Giardia lamblia</name>
    <dbReference type="NCBI Taxonomy" id="5741"/>
    <lineage>
        <taxon>Eukaryota</taxon>
        <taxon>Metamonada</taxon>
        <taxon>Diplomonadida</taxon>
        <taxon>Hexamitidae</taxon>
        <taxon>Giardiinae</taxon>
        <taxon>Giardia</taxon>
    </lineage>
</organism>
<evidence type="ECO:0000313" key="2">
    <source>
        <dbReference type="EMBL" id="ESU40450.1"/>
    </source>
</evidence>
<feature type="region of interest" description="Disordered" evidence="1">
    <location>
        <begin position="107"/>
        <end position="132"/>
    </location>
</feature>
<reference evidence="3" key="1">
    <citation type="submission" date="2012-02" db="EMBL/GenBank/DDBJ databases">
        <title>Genome sequencing of Giardia lamblia Genotypes A2 and B isolates (DH and GS) and comparative analysis with the genomes of Genotypes A1 and E (WB and Pig).</title>
        <authorList>
            <person name="Adam R."/>
            <person name="Dahlstrom E."/>
            <person name="Martens C."/>
            <person name="Bruno D."/>
            <person name="Barbian K."/>
            <person name="Porcella S.F."/>
            <person name="Nash T."/>
        </authorList>
    </citation>
    <scope>NUCLEOTIDE SEQUENCE</scope>
    <source>
        <strain evidence="3">GS</strain>
    </source>
</reference>
<feature type="non-terminal residue" evidence="2">
    <location>
        <position position="1"/>
    </location>
</feature>
<evidence type="ECO:0000256" key="1">
    <source>
        <dbReference type="SAM" id="MobiDB-lite"/>
    </source>
</evidence>